<dbReference type="InterPro" id="IPR029044">
    <property type="entry name" value="Nucleotide-diphossugar_trans"/>
</dbReference>
<dbReference type="CDD" id="cd04179">
    <property type="entry name" value="DPM_DPG-synthase_like"/>
    <property type="match status" value="1"/>
</dbReference>
<gene>
    <name evidence="3" type="ORF">METZ01_LOCUS102794</name>
</gene>
<dbReference type="EMBL" id="UINC01011302">
    <property type="protein sequence ID" value="SVA49940.1"/>
    <property type="molecule type" value="Genomic_DNA"/>
</dbReference>
<protein>
    <recommendedName>
        <fullName evidence="2">Glycosyltransferase 2-like domain-containing protein</fullName>
    </recommendedName>
</protein>
<feature type="transmembrane region" description="Helical" evidence="1">
    <location>
        <begin position="228"/>
        <end position="251"/>
    </location>
</feature>
<name>A0A381WBP0_9ZZZZ</name>
<accession>A0A381WBP0</accession>
<reference evidence="3" key="1">
    <citation type="submission" date="2018-05" db="EMBL/GenBank/DDBJ databases">
        <authorList>
            <person name="Lanie J.A."/>
            <person name="Ng W.-L."/>
            <person name="Kazmierczak K.M."/>
            <person name="Andrzejewski T.M."/>
            <person name="Davidsen T.M."/>
            <person name="Wayne K.J."/>
            <person name="Tettelin H."/>
            <person name="Glass J.I."/>
            <person name="Rusch D."/>
            <person name="Podicherti R."/>
            <person name="Tsui H.-C.T."/>
            <person name="Winkler M.E."/>
        </authorList>
    </citation>
    <scope>NUCLEOTIDE SEQUENCE</scope>
</reference>
<evidence type="ECO:0000259" key="2">
    <source>
        <dbReference type="Pfam" id="PF00535"/>
    </source>
</evidence>
<feature type="domain" description="Glycosyltransferase 2-like" evidence="2">
    <location>
        <begin position="5"/>
        <end position="161"/>
    </location>
</feature>
<proteinExistence type="predicted"/>
<dbReference type="InterPro" id="IPR050256">
    <property type="entry name" value="Glycosyltransferase_2"/>
</dbReference>
<organism evidence="3">
    <name type="scientific">marine metagenome</name>
    <dbReference type="NCBI Taxonomy" id="408172"/>
    <lineage>
        <taxon>unclassified sequences</taxon>
        <taxon>metagenomes</taxon>
        <taxon>ecological metagenomes</taxon>
    </lineage>
</organism>
<dbReference type="InterPro" id="IPR001173">
    <property type="entry name" value="Glyco_trans_2-like"/>
</dbReference>
<keyword evidence="1" id="KW-0472">Membrane</keyword>
<dbReference type="PANTHER" id="PTHR48090">
    <property type="entry name" value="UNDECAPRENYL-PHOSPHATE 4-DEOXY-4-FORMAMIDO-L-ARABINOSE TRANSFERASE-RELATED"/>
    <property type="match status" value="1"/>
</dbReference>
<dbReference type="SUPFAM" id="SSF53448">
    <property type="entry name" value="Nucleotide-diphospho-sugar transferases"/>
    <property type="match status" value="1"/>
</dbReference>
<sequence>MKIIVGIPAFNEEKNIAVVITQLKKIVDKIIVCNDGSTDLTSKIAEELGVIVINHEKNLGYGAAIRSIFLKSKDLDGDILVTFDADGQHRVDDINKVINPIINGKSDLVIGSRFLDESEKEVPQYRKVGIKVITKITNATIKKQLTDSQSGFRAYSKKVLTELNPSDAGMGISTEILIKASSKNFRISEVPIKITYSGNTSTHNPISQGSSVIISTIKYTSIEHPLKFYGIPSLIFFIIGLSFTYAATQYYAEIGRLNTNLTIVAAGTILIAVVLLITGILLYSLVSVVREKR</sequence>
<dbReference type="AlphaFoldDB" id="A0A381WBP0"/>
<keyword evidence="1" id="KW-0812">Transmembrane</keyword>
<dbReference type="Gene3D" id="3.90.550.10">
    <property type="entry name" value="Spore Coat Polysaccharide Biosynthesis Protein SpsA, Chain A"/>
    <property type="match status" value="1"/>
</dbReference>
<dbReference type="Pfam" id="PF00535">
    <property type="entry name" value="Glycos_transf_2"/>
    <property type="match status" value="1"/>
</dbReference>
<feature type="transmembrane region" description="Helical" evidence="1">
    <location>
        <begin position="263"/>
        <end position="286"/>
    </location>
</feature>
<evidence type="ECO:0000313" key="3">
    <source>
        <dbReference type="EMBL" id="SVA49940.1"/>
    </source>
</evidence>
<dbReference type="PANTHER" id="PTHR48090:SF7">
    <property type="entry name" value="RFBJ PROTEIN"/>
    <property type="match status" value="1"/>
</dbReference>
<keyword evidence="1" id="KW-1133">Transmembrane helix</keyword>
<evidence type="ECO:0000256" key="1">
    <source>
        <dbReference type="SAM" id="Phobius"/>
    </source>
</evidence>